<dbReference type="eggNOG" id="COG0664">
    <property type="taxonomic scope" value="Bacteria"/>
</dbReference>
<dbReference type="GeneID" id="61383685"/>
<feature type="domain" description="IprA winged helix-turn-helix" evidence="2">
    <location>
        <begin position="136"/>
        <end position="202"/>
    </location>
</feature>
<comment type="similarity">
    <text evidence="1">Belongs to the IprA family.</text>
</comment>
<dbReference type="InterPro" id="IPR041687">
    <property type="entry name" value="HTH_46"/>
</dbReference>
<keyword evidence="1" id="KW-0346">Stress response</keyword>
<accession>A0A089PUR6</accession>
<dbReference type="STRING" id="61647.LG71_23535"/>
<reference evidence="3" key="3">
    <citation type="submission" date="2024-02" db="EMBL/GenBank/DDBJ databases">
        <authorList>
            <consortium name="Clinical and Environmental Microbiology Branch: Whole genome sequencing antimicrobial resistance pathogens in the healthcare setting"/>
        </authorList>
    </citation>
    <scope>NUCLEOTIDE SEQUENCE</scope>
    <source>
        <strain evidence="3">2021DK-00143</strain>
    </source>
</reference>
<dbReference type="Gene3D" id="2.60.120.10">
    <property type="entry name" value="Jelly Rolls"/>
    <property type="match status" value="1"/>
</dbReference>
<dbReference type="InterPro" id="IPR034719">
    <property type="entry name" value="IprA"/>
</dbReference>
<dbReference type="EMBL" id="JAVDNV010000009">
    <property type="protein sequence ID" value="MDQ2310252.1"/>
    <property type="molecule type" value="Genomic_DNA"/>
</dbReference>
<evidence type="ECO:0000313" key="6">
    <source>
        <dbReference type="Proteomes" id="UP000036196"/>
    </source>
</evidence>
<evidence type="ECO:0000313" key="4">
    <source>
        <dbReference type="EMBL" id="KMK14466.1"/>
    </source>
</evidence>
<dbReference type="PATRIC" id="fig|61647.14.peg.4827"/>
<evidence type="ECO:0000313" key="3">
    <source>
        <dbReference type="EMBL" id="EML1473684.1"/>
    </source>
</evidence>
<dbReference type="Proteomes" id="UP000036196">
    <property type="component" value="Unassembled WGS sequence"/>
</dbReference>
<dbReference type="OrthoDB" id="6504476at2"/>
<proteinExistence type="inferred from homology"/>
<organism evidence="4 6">
    <name type="scientific">Pluralibacter gergoviae</name>
    <name type="common">Enterobacter gergoviae</name>
    <dbReference type="NCBI Taxonomy" id="61647"/>
    <lineage>
        <taxon>Bacteria</taxon>
        <taxon>Pseudomonadati</taxon>
        <taxon>Pseudomonadota</taxon>
        <taxon>Gammaproteobacteria</taxon>
        <taxon>Enterobacterales</taxon>
        <taxon>Enterobacteriaceae</taxon>
        <taxon>Pluralibacter</taxon>
    </lineage>
</organism>
<dbReference type="EMBL" id="LDZF01000007">
    <property type="protein sequence ID" value="KMK14466.1"/>
    <property type="molecule type" value="Genomic_DNA"/>
</dbReference>
<reference evidence="4 6" key="1">
    <citation type="submission" date="2015-05" db="EMBL/GenBank/DDBJ databases">
        <title>Genome sequences of Pluralibacter gergoviae.</title>
        <authorList>
            <person name="Greninger A.L."/>
            <person name="Miller S."/>
        </authorList>
    </citation>
    <scope>NUCLEOTIDE SEQUENCE [LARGE SCALE GENOMIC DNA]</scope>
    <source>
        <strain evidence="4 6">JS81F13</strain>
    </source>
</reference>
<evidence type="ECO:0000256" key="1">
    <source>
        <dbReference type="HAMAP-Rule" id="MF_02072"/>
    </source>
</evidence>
<name>A0A089PUR6_PLUGE</name>
<gene>
    <name evidence="1" type="primary">iprA</name>
    <name evidence="4" type="ORF">ABW06_09035</name>
    <name evidence="3" type="ORF">QEG54_004495</name>
    <name evidence="5" type="ORF">RBJ30_14260</name>
</gene>
<comment type="caution">
    <text evidence="4">The sequence shown here is derived from an EMBL/GenBank/DDBJ whole genome shotgun (WGS) entry which is preliminary data.</text>
</comment>
<dbReference type="Pfam" id="PF15977">
    <property type="entry name" value="HTH_46"/>
    <property type="match status" value="1"/>
</dbReference>
<sequence length="205" mass="23325">MLAVNPLPFFAVMDEHFLPKSNPFTLLAQASIVLGANERKVTVVRSGTLKITRQPDDILMSITTIPLIIGLPDICVTSEVDRQLTALTPCEMYQLDVKTCWAILDKHRLWKEAFQWVSWQFHALEMRDTQLVGQSTYKQIRASLQLMANWNESLRAKVGVINYIQQRTHISRSVIAEVLAALRAGNYIEMSKGKLLSVNRLPLEY</sequence>
<comment type="function">
    <text evidence="1">Involved in oxidative stress resistance.</text>
</comment>
<dbReference type="AlphaFoldDB" id="A0A089PUR6"/>
<dbReference type="RefSeq" id="WP_043085739.1">
    <property type="nucleotide sequence ID" value="NZ_CBCSIS010000008.1"/>
</dbReference>
<dbReference type="EMBL" id="ABLOKC030000033">
    <property type="protein sequence ID" value="EML1473684.1"/>
    <property type="molecule type" value="Genomic_DNA"/>
</dbReference>
<dbReference type="InterPro" id="IPR014710">
    <property type="entry name" value="RmlC-like_jellyroll"/>
</dbReference>
<keyword evidence="6" id="KW-1185">Reference proteome</keyword>
<dbReference type="Proteomes" id="UP001236270">
    <property type="component" value="Unassembled WGS sequence"/>
</dbReference>
<dbReference type="HAMAP" id="MF_02072">
    <property type="entry name" value="IprA"/>
    <property type="match status" value="1"/>
</dbReference>
<evidence type="ECO:0000313" key="5">
    <source>
        <dbReference type="EMBL" id="MDQ2310252.1"/>
    </source>
</evidence>
<dbReference type="KEGG" id="pge:LG71_23535"/>
<feature type="DNA-binding region" description="H-T-H motif" evidence="1">
    <location>
        <begin position="161"/>
        <end position="180"/>
    </location>
</feature>
<dbReference type="GO" id="GO:0006979">
    <property type="term" value="P:response to oxidative stress"/>
    <property type="evidence" value="ECO:0007669"/>
    <property type="project" value="UniProtKB-UniRule"/>
</dbReference>
<reference evidence="5" key="2">
    <citation type="submission" date="2023-08" db="EMBL/GenBank/DDBJ databases">
        <title>WGS of pathogenic bacterial species, Los Angeles County Public Health Laboratories.</title>
        <authorList>
            <person name="Garrigues J.M."/>
            <person name="Green N.M."/>
        </authorList>
    </citation>
    <scope>NUCLEOTIDE SEQUENCE</scope>
    <source>
        <strain evidence="5">LACPHL-BACT-2023-00068</strain>
    </source>
</reference>
<evidence type="ECO:0000259" key="2">
    <source>
        <dbReference type="Pfam" id="PF15977"/>
    </source>
</evidence>
<protein>
    <recommendedName>
        <fullName evidence="1">Inhibitor of hydrogen peroxide resistance</fullName>
    </recommendedName>
</protein>